<dbReference type="Proteomes" id="UP000255024">
    <property type="component" value="Unassembled WGS sequence"/>
</dbReference>
<dbReference type="AlphaFoldDB" id="A0A378U202"/>
<keyword evidence="2" id="KW-1185">Reference proteome</keyword>
<name>A0A378U202_MYROD</name>
<accession>A0A378U202</accession>
<evidence type="ECO:0000313" key="2">
    <source>
        <dbReference type="Proteomes" id="UP000255024"/>
    </source>
</evidence>
<proteinExistence type="predicted"/>
<gene>
    <name evidence="1" type="ORF">NCTC11179_02815</name>
</gene>
<evidence type="ECO:0008006" key="3">
    <source>
        <dbReference type="Google" id="ProtNLM"/>
    </source>
</evidence>
<protein>
    <recommendedName>
        <fullName evidence="3">3-oxoacyl-ACP synthase</fullName>
    </recommendedName>
</protein>
<reference evidence="1 2" key="1">
    <citation type="submission" date="2018-06" db="EMBL/GenBank/DDBJ databases">
        <authorList>
            <consortium name="Pathogen Informatics"/>
            <person name="Doyle S."/>
        </authorList>
    </citation>
    <scope>NUCLEOTIDE SEQUENCE [LARGE SCALE GENOMIC DNA]</scope>
    <source>
        <strain evidence="1 2">NCTC11179</strain>
    </source>
</reference>
<evidence type="ECO:0000313" key="1">
    <source>
        <dbReference type="EMBL" id="STZ69309.1"/>
    </source>
</evidence>
<dbReference type="EMBL" id="UGQL01000002">
    <property type="protein sequence ID" value="STZ69309.1"/>
    <property type="molecule type" value="Genomic_DNA"/>
</dbReference>
<organism evidence="1 2">
    <name type="scientific">Myroides odoratus</name>
    <name type="common">Flavobacterium odoratum</name>
    <dbReference type="NCBI Taxonomy" id="256"/>
    <lineage>
        <taxon>Bacteria</taxon>
        <taxon>Pseudomonadati</taxon>
        <taxon>Bacteroidota</taxon>
        <taxon>Flavobacteriia</taxon>
        <taxon>Flavobacteriales</taxon>
        <taxon>Flavobacteriaceae</taxon>
        <taxon>Myroides</taxon>
    </lineage>
</organism>
<dbReference type="RefSeq" id="WP_115092084.1">
    <property type="nucleotide sequence ID" value="NZ_CP068107.1"/>
</dbReference>
<sequence length="206" mass="23277">MKEETFYITDYCTIKAGKVVVNGEVIFTAEAEESADLALFLKRIYKEKTMEYPKFFKMDMLSKLAFIGAEMVLKSTAMEQPSYDTALFLSNSTSSLDTDLKHSASIADPEACYPSPAVFVYTLANICLAEISIRHRLQGENAFFMSPTYDTAMMHNYATYALQTKRAAKAVCGWVDYLNGEYQLVLYTVEKQGQVPHTIESIKHLF</sequence>